<name>A0A212IWC0_9FIRM</name>
<feature type="compositionally biased region" description="Low complexity" evidence="1">
    <location>
        <begin position="1531"/>
        <end position="1546"/>
    </location>
</feature>
<evidence type="ECO:0000313" key="3">
    <source>
        <dbReference type="EMBL" id="SBV91469.1"/>
    </source>
</evidence>
<dbReference type="EMBL" id="FLUN01000001">
    <property type="protein sequence ID" value="SBV91469.1"/>
    <property type="molecule type" value="Genomic_DNA"/>
</dbReference>
<feature type="compositionally biased region" description="Low complexity" evidence="1">
    <location>
        <begin position="1483"/>
        <end position="1496"/>
    </location>
</feature>
<gene>
    <name evidence="3" type="ORF">KL86CLO1_10125</name>
</gene>
<proteinExistence type="predicted"/>
<evidence type="ECO:0000256" key="1">
    <source>
        <dbReference type="SAM" id="MobiDB-lite"/>
    </source>
</evidence>
<feature type="chain" id="PRO_5038567716" evidence="2">
    <location>
        <begin position="29"/>
        <end position="1669"/>
    </location>
</feature>
<feature type="signal peptide" evidence="2">
    <location>
        <begin position="1"/>
        <end position="28"/>
    </location>
</feature>
<accession>A0A212IWC0</accession>
<keyword evidence="2" id="KW-0732">Signal</keyword>
<protein>
    <submittedName>
        <fullName evidence="3">Uncharacterized protein</fullName>
    </submittedName>
</protein>
<feature type="region of interest" description="Disordered" evidence="1">
    <location>
        <begin position="1483"/>
        <end position="1577"/>
    </location>
</feature>
<sequence length="1669" mass="180881">MKKRSIGKRILASLLVIVLLAGNLSTLAAAVTSGSPVEPTQAVAGEKPTIEIQGNVVKDQFGKLTGFFELALRAKTPTTPDFPTNETFRELMVALKYNANTVAPVDWDTPDEDGNVEHLDLSSTAKYSVQQPSKKVDGITMSAALTYGHTYVAGEEGQKLNLLYFHAESYKGVSLPEMTTLAVIRFEIDPSIQANFTLDASGNPLYNGNPADLTQFVDFASDKDVPASPAGQAMYYESGDNAFYYTTVTGTELVGVPDPNTSTDQIDAPKTKGTRVLALGPDSAAPANVYYSFYSNLLEEDTDFKLTMVSEESFSKTGLDINKLCVITYMDWDDTIIGTQVVPQNADVRALVNDYVRENFVHTDLENNTNYSSVARIDNYRGKYPASGPALAGTPSGITDGEDFPLTNKLDYVFLKRPMEYDSTAGAWTQETNAGGAPVYDAAYPYTHGWALCASSGAAENTWTTLGSTGELSNYAVNSTTGVASFSYDGTGFNVADFGAGFDKREIYVKAMYEPGKDLMDNITTYRMVTAPYYTKYSKESVANNGVYAVEFAFERSYITSIGVQGVPRIRELAVQLMAKPDLMDSGILNDQSTDLYLKLDTVNAETVDVALTLSGLVYNADYYLIDSYRSNFVTGTKRSLQNSNQTADMQIPANFTYTGAANANDTKWGTAGFVLLSTMNTFAEKAKLKKLGTDTTSFNQFVTVDAANDINLRDASGNVFDVISFASNGIANKIYEAYSQAYDLGWKDVRGNPYLAWHQLQLYIMDGVLRDKATADSITIKWCRLHQACIDDGATGVTDWATLLENAYQYNADPAAKDAVDNMLPSLMVSFGLAKNANGALFTSSDLSDFITYIVAATQAAGTANYASLTKEQVQYYILNSSYVDTATAQTAREQAYWWFDVSAKPNNWNTLVSAAKLTYPAALNTAKSAYDAMMGTPSSNTTWLQLTYNLAADSDGNPFAAFDDFKTAFIGAVTALNTAGYSAPTWAQVQYYILNHTAVNVSDAQAASSANYWWYNGGQKITDLATLLAAASAYNAGNTAAYASFTYDLLYSTTNTAFQFRKSFDGTLYDATELDQLKTAIAALVNMNGIGLAWSQIQYYLINSVFAPAITTDAESNSYYWWKDGANGKPITITAGLGAANLRSLMEAAYASSVNKNPMAWDDLTVSKISTFKLVSGFTNETKKEDLPAFDVTTIDSFKSMMKDLVAAATAAGENYKNLTWFQIQYYLLNAPSYLTAADPAMPTVTEYWWYQFDEDPNAPTAKNAFELFIEIMDARIAGTKDDNDVKQAVTDYFNLMEIHVGTAASNKLYDLATSSQKTALQTKIVNLAKSLQIRGMTAAGSVTWYTLQYYSITTNLFASSSVEPKDAATTYAYYLGTLNGDWAPAYASTVPMTTSLIQARFSTMLESSVNTETTTSSDGLTTTTTETETTQDAAGDTVITTTVTAVTTSTVETESERITTIVTTTMVTAVTISALTGQPTVTTTSETVTNTERTPMDTASPAPEETTEPDAAMPEETDPTETEEPDITDPTASAETETEAQPETTEETKTETGSEKETAVSQEPAALPPDTGEDLGTSATVSLLWSSPPSGYAGSTLLSGSGLPALSGTWGGTTRSWFYRREGPRWSNLFLTWASPGITVISRAWGAGLDLPLRGGELEPSRRTVT</sequence>
<reference evidence="3" key="1">
    <citation type="submission" date="2016-04" db="EMBL/GenBank/DDBJ databases">
        <authorList>
            <person name="Evans L.H."/>
            <person name="Alamgir A."/>
            <person name="Owens N."/>
            <person name="Weber N.D."/>
            <person name="Virtaneva K."/>
            <person name="Barbian K."/>
            <person name="Babar A."/>
            <person name="Rosenke K."/>
        </authorList>
    </citation>
    <scope>NUCLEOTIDE SEQUENCE</scope>
    <source>
        <strain evidence="3">86</strain>
    </source>
</reference>
<evidence type="ECO:0000256" key="2">
    <source>
        <dbReference type="SAM" id="SignalP"/>
    </source>
</evidence>
<organism evidence="3">
    <name type="scientific">uncultured Eubacteriales bacterium</name>
    <dbReference type="NCBI Taxonomy" id="172733"/>
    <lineage>
        <taxon>Bacteria</taxon>
        <taxon>Bacillati</taxon>
        <taxon>Bacillota</taxon>
        <taxon>Clostridia</taxon>
        <taxon>Eubacteriales</taxon>
        <taxon>environmental samples</taxon>
    </lineage>
</organism>
<feature type="region of interest" description="Disordered" evidence="1">
    <location>
        <begin position="1410"/>
        <end position="1439"/>
    </location>
</feature>
<feature type="compositionally biased region" description="Acidic residues" evidence="1">
    <location>
        <begin position="1508"/>
        <end position="1530"/>
    </location>
</feature>
<feature type="compositionally biased region" description="Basic and acidic residues" evidence="1">
    <location>
        <begin position="1549"/>
        <end position="1561"/>
    </location>
</feature>